<evidence type="ECO:0000256" key="8">
    <source>
        <dbReference type="ARBA" id="ARBA00023012"/>
    </source>
</evidence>
<evidence type="ECO:0000256" key="3">
    <source>
        <dbReference type="ARBA" id="ARBA00022553"/>
    </source>
</evidence>
<keyword evidence="9" id="KW-0812">Transmembrane</keyword>
<dbReference type="CDD" id="cd00075">
    <property type="entry name" value="HATPase"/>
    <property type="match status" value="1"/>
</dbReference>
<dbReference type="Gene3D" id="1.10.287.130">
    <property type="match status" value="1"/>
</dbReference>
<organism evidence="11 12">
    <name type="scientific">Malonomonas rubra DSM 5091</name>
    <dbReference type="NCBI Taxonomy" id="1122189"/>
    <lineage>
        <taxon>Bacteria</taxon>
        <taxon>Pseudomonadati</taxon>
        <taxon>Thermodesulfobacteriota</taxon>
        <taxon>Desulfuromonadia</taxon>
        <taxon>Desulfuromonadales</taxon>
        <taxon>Geopsychrobacteraceae</taxon>
        <taxon>Malonomonas</taxon>
    </lineage>
</organism>
<gene>
    <name evidence="11" type="ORF">SAMN02745165_02853</name>
</gene>
<dbReference type="GO" id="GO:0000155">
    <property type="term" value="F:phosphorelay sensor kinase activity"/>
    <property type="evidence" value="ECO:0007669"/>
    <property type="project" value="InterPro"/>
</dbReference>
<dbReference type="InterPro" id="IPR036890">
    <property type="entry name" value="HATPase_C_sf"/>
</dbReference>
<evidence type="ECO:0000256" key="2">
    <source>
        <dbReference type="ARBA" id="ARBA00012438"/>
    </source>
</evidence>
<dbReference type="EMBL" id="FQZT01000011">
    <property type="protein sequence ID" value="SHJ64300.1"/>
    <property type="molecule type" value="Genomic_DNA"/>
</dbReference>
<evidence type="ECO:0000256" key="7">
    <source>
        <dbReference type="ARBA" id="ARBA00022840"/>
    </source>
</evidence>
<evidence type="ECO:0000256" key="9">
    <source>
        <dbReference type="SAM" id="Phobius"/>
    </source>
</evidence>
<keyword evidence="5" id="KW-0547">Nucleotide-binding</keyword>
<dbReference type="AlphaFoldDB" id="A0A1M6KZD2"/>
<dbReference type="STRING" id="1122189.SAMN02745165_02853"/>
<evidence type="ECO:0000256" key="5">
    <source>
        <dbReference type="ARBA" id="ARBA00022741"/>
    </source>
</evidence>
<dbReference type="Proteomes" id="UP000184171">
    <property type="component" value="Unassembled WGS sequence"/>
</dbReference>
<keyword evidence="7" id="KW-0067">ATP-binding</keyword>
<dbReference type="Gene3D" id="3.30.565.10">
    <property type="entry name" value="Histidine kinase-like ATPase, C-terminal domain"/>
    <property type="match status" value="1"/>
</dbReference>
<keyword evidence="8" id="KW-0902">Two-component regulatory system</keyword>
<dbReference type="Pfam" id="PF02518">
    <property type="entry name" value="HATPase_c"/>
    <property type="match status" value="1"/>
</dbReference>
<keyword evidence="9" id="KW-1133">Transmembrane helix</keyword>
<keyword evidence="3" id="KW-0597">Phosphoprotein</keyword>
<protein>
    <recommendedName>
        <fullName evidence="2">histidine kinase</fullName>
        <ecNumber evidence="2">2.7.13.3</ecNumber>
    </recommendedName>
</protein>
<dbReference type="PANTHER" id="PTHR43065:SF10">
    <property type="entry name" value="PEROXIDE STRESS-ACTIVATED HISTIDINE KINASE MAK3"/>
    <property type="match status" value="1"/>
</dbReference>
<dbReference type="EC" id="2.7.13.3" evidence="2"/>
<dbReference type="InterPro" id="IPR003594">
    <property type="entry name" value="HATPase_dom"/>
</dbReference>
<dbReference type="PRINTS" id="PR00344">
    <property type="entry name" value="BCTRLSENSOR"/>
</dbReference>
<evidence type="ECO:0000313" key="12">
    <source>
        <dbReference type="Proteomes" id="UP000184171"/>
    </source>
</evidence>
<evidence type="ECO:0000313" key="11">
    <source>
        <dbReference type="EMBL" id="SHJ64300.1"/>
    </source>
</evidence>
<comment type="catalytic activity">
    <reaction evidence="1">
        <text>ATP + protein L-histidine = ADP + protein N-phospho-L-histidine.</text>
        <dbReference type="EC" id="2.7.13.3"/>
    </reaction>
</comment>
<dbReference type="PROSITE" id="PS50109">
    <property type="entry name" value="HIS_KIN"/>
    <property type="match status" value="1"/>
</dbReference>
<evidence type="ECO:0000259" key="10">
    <source>
        <dbReference type="PROSITE" id="PS50109"/>
    </source>
</evidence>
<evidence type="ECO:0000256" key="4">
    <source>
        <dbReference type="ARBA" id="ARBA00022679"/>
    </source>
</evidence>
<keyword evidence="12" id="KW-1185">Reference proteome</keyword>
<sequence>MVKSSQLKNTGFRSGVEEQSKLQPLLLASILAAVYVVLIALYIFLSGKIAQSHSGSVTDLAALELQKGIYFTVVTGLILFLSSYHIFRKISQKDSLIISQNKALVASERNAISGLFCSSICHDINNLMGTVVGNIVLLKKSEQLSEKDRKRLEDISVASDKLTQLTKRMLAASKGHIPGQKAEGDLSKIVEQTVDFAKMHKNVKGCELNSEIAPGIITKINAPLLSRTLMNLILNAAEATNKNGQILVRLVKEGDSVLIEVHDDGPGIPQDKIKQILEPFYTSKNNGTGLGLLSYKTCCQQHNADMKIAASSMLGGACFGLKFQRLPKALKGEKLSVQ</sequence>
<dbReference type="InterPro" id="IPR004358">
    <property type="entry name" value="Sig_transdc_His_kin-like_C"/>
</dbReference>
<keyword evidence="4" id="KW-0808">Transferase</keyword>
<dbReference type="GO" id="GO:0005524">
    <property type="term" value="F:ATP binding"/>
    <property type="evidence" value="ECO:0007669"/>
    <property type="project" value="UniProtKB-KW"/>
</dbReference>
<feature type="transmembrane region" description="Helical" evidence="9">
    <location>
        <begin position="68"/>
        <end position="87"/>
    </location>
</feature>
<keyword evidence="6 11" id="KW-0418">Kinase</keyword>
<dbReference type="SUPFAM" id="SSF55874">
    <property type="entry name" value="ATPase domain of HSP90 chaperone/DNA topoisomerase II/histidine kinase"/>
    <property type="match status" value="1"/>
</dbReference>
<name>A0A1M6KZD2_MALRU</name>
<keyword evidence="9" id="KW-0472">Membrane</keyword>
<dbReference type="InterPro" id="IPR036097">
    <property type="entry name" value="HisK_dim/P_sf"/>
</dbReference>
<evidence type="ECO:0000256" key="6">
    <source>
        <dbReference type="ARBA" id="ARBA00022777"/>
    </source>
</evidence>
<feature type="transmembrane region" description="Helical" evidence="9">
    <location>
        <begin position="25"/>
        <end position="45"/>
    </location>
</feature>
<evidence type="ECO:0000256" key="1">
    <source>
        <dbReference type="ARBA" id="ARBA00000085"/>
    </source>
</evidence>
<dbReference type="PANTHER" id="PTHR43065">
    <property type="entry name" value="SENSOR HISTIDINE KINASE"/>
    <property type="match status" value="1"/>
</dbReference>
<dbReference type="SUPFAM" id="SSF47384">
    <property type="entry name" value="Homodimeric domain of signal transducing histidine kinase"/>
    <property type="match status" value="1"/>
</dbReference>
<feature type="domain" description="Histidine kinase" evidence="10">
    <location>
        <begin position="119"/>
        <end position="327"/>
    </location>
</feature>
<reference evidence="11 12" key="1">
    <citation type="submission" date="2016-11" db="EMBL/GenBank/DDBJ databases">
        <authorList>
            <person name="Jaros S."/>
            <person name="Januszkiewicz K."/>
            <person name="Wedrychowicz H."/>
        </authorList>
    </citation>
    <scope>NUCLEOTIDE SEQUENCE [LARGE SCALE GENOMIC DNA]</scope>
    <source>
        <strain evidence="11 12">DSM 5091</strain>
    </source>
</reference>
<dbReference type="SMART" id="SM00387">
    <property type="entry name" value="HATPase_c"/>
    <property type="match status" value="1"/>
</dbReference>
<accession>A0A1M6KZD2</accession>
<proteinExistence type="predicted"/>
<dbReference type="InterPro" id="IPR005467">
    <property type="entry name" value="His_kinase_dom"/>
</dbReference>